<feature type="transmembrane region" description="Helical" evidence="10">
    <location>
        <begin position="295"/>
        <end position="311"/>
    </location>
</feature>
<feature type="transmembrane region" description="Helical" evidence="10">
    <location>
        <begin position="438"/>
        <end position="459"/>
    </location>
</feature>
<evidence type="ECO:0000256" key="4">
    <source>
        <dbReference type="ARBA" id="ARBA00022692"/>
    </source>
</evidence>
<dbReference type="AlphaFoldDB" id="A0AAV2TEX6"/>
<comment type="caution">
    <text evidence="12">The sequence shown here is derived from an EMBL/GenBank/DDBJ whole genome shotgun (WGS) entry which is preliminary data.</text>
</comment>
<feature type="transmembrane region" description="Helical" evidence="10">
    <location>
        <begin position="187"/>
        <end position="206"/>
    </location>
</feature>
<accession>A0AAV2TEX6</accession>
<evidence type="ECO:0000259" key="11">
    <source>
        <dbReference type="Pfam" id="PF01490"/>
    </source>
</evidence>
<feature type="transmembrane region" description="Helical" evidence="10">
    <location>
        <begin position="487"/>
        <end position="507"/>
    </location>
</feature>
<evidence type="ECO:0000256" key="8">
    <source>
        <dbReference type="ARBA" id="ARBA00023329"/>
    </source>
</evidence>
<comment type="similarity">
    <text evidence="2">Belongs to the amino acid/polyamine transporter 2 family.</text>
</comment>
<dbReference type="GO" id="GO:0006836">
    <property type="term" value="P:neurotransmitter transport"/>
    <property type="evidence" value="ECO:0007669"/>
    <property type="project" value="UniProtKB-KW"/>
</dbReference>
<dbReference type="Pfam" id="PF01490">
    <property type="entry name" value="Aa_trans"/>
    <property type="match status" value="1"/>
</dbReference>
<dbReference type="PANTHER" id="PTHR22950">
    <property type="entry name" value="AMINO ACID TRANSPORTER"/>
    <property type="match status" value="1"/>
</dbReference>
<evidence type="ECO:0000256" key="5">
    <source>
        <dbReference type="ARBA" id="ARBA00022775"/>
    </source>
</evidence>
<sequence length="581" mass="64042">MIAGSLPSRSLLVEDGTDHSSVKHSPKLLGSTRDGTMKMSADTKTSTPRPGLSVSVVVRSISENTMDEPGATTSFHRRYSTVTPMSRGRKTSVLLINSLVSSLREAQVPASQRRREGILPHSDKRQSMYRHFGLSNREKEPEIDVYNLGETFEDVHRFTPTWVAGWNVLNLIQGVGILGVPYACAHAGWVSIPVILLVALICWFTGRLLGECLYKYPDTDCKKYFTSPEQLKNRERVRPTTACIAACVLPRGGSQFAAFVVMLELFGGSILYIILLGQSAHALLGPVLVPHWPTAYWTAIMVCFCIPVLMIPRMHVVARLSVIALVGLFLTIILVLVYCAFMFPLDEKILLSRMSTPQLSELPLSLSIILLSYCAHAALPGIEDSMEKPEQYAPMLGITFAVAGIVKLVFGILSTLVFGSQIAQAVTDSMIGWPSLVYATHAFVLINVFFSIPLIMYLMGEQLDLMITEYVGRDFFSSSSFCSIYKIWFVSTRLVLITLGLGCAALVPQFALVMGLIGAVTGSLLCFIFPASFHLYLFWSHLNLFSKVLRILVSVFGFLVMIFGVVFSIISMVENFASDGV</sequence>
<evidence type="ECO:0000313" key="12">
    <source>
        <dbReference type="EMBL" id="CAL5135033.1"/>
    </source>
</evidence>
<protein>
    <recommendedName>
        <fullName evidence="11">Amino acid transporter transmembrane domain-containing protein</fullName>
    </recommendedName>
</protein>
<keyword evidence="3" id="KW-0813">Transport</keyword>
<evidence type="ECO:0000256" key="2">
    <source>
        <dbReference type="ARBA" id="ARBA00008066"/>
    </source>
</evidence>
<dbReference type="GO" id="GO:0005774">
    <property type="term" value="C:vacuolar membrane"/>
    <property type="evidence" value="ECO:0007669"/>
    <property type="project" value="TreeGrafter"/>
</dbReference>
<keyword evidence="4 10" id="KW-0812">Transmembrane</keyword>
<name>A0AAV2TEX6_CALDB</name>
<reference evidence="12" key="1">
    <citation type="submission" date="2024-06" db="EMBL/GenBank/DDBJ databases">
        <authorList>
            <person name="Liu X."/>
            <person name="Lenzi L."/>
            <person name="Haldenby T S."/>
            <person name="Uol C."/>
        </authorList>
    </citation>
    <scope>NUCLEOTIDE SEQUENCE</scope>
</reference>
<dbReference type="InterPro" id="IPR013057">
    <property type="entry name" value="AA_transpt_TM"/>
</dbReference>
<feature type="transmembrane region" description="Helical" evidence="10">
    <location>
        <begin position="513"/>
        <end position="539"/>
    </location>
</feature>
<feature type="region of interest" description="Disordered" evidence="9">
    <location>
        <begin position="1"/>
        <end position="52"/>
    </location>
</feature>
<evidence type="ECO:0000256" key="6">
    <source>
        <dbReference type="ARBA" id="ARBA00022989"/>
    </source>
</evidence>
<dbReference type="GO" id="GO:0015179">
    <property type="term" value="F:L-amino acid transmembrane transporter activity"/>
    <property type="evidence" value="ECO:0007669"/>
    <property type="project" value="TreeGrafter"/>
</dbReference>
<evidence type="ECO:0000256" key="9">
    <source>
        <dbReference type="SAM" id="MobiDB-lite"/>
    </source>
</evidence>
<keyword evidence="5" id="KW-0532">Neurotransmitter transport</keyword>
<dbReference type="GO" id="GO:0030659">
    <property type="term" value="C:cytoplasmic vesicle membrane"/>
    <property type="evidence" value="ECO:0007669"/>
    <property type="project" value="UniProtKB-SubCell"/>
</dbReference>
<evidence type="ECO:0000256" key="1">
    <source>
        <dbReference type="ARBA" id="ARBA00004439"/>
    </source>
</evidence>
<keyword evidence="8" id="KW-0968">Cytoplasmic vesicle</keyword>
<feature type="transmembrane region" description="Helical" evidence="10">
    <location>
        <begin position="394"/>
        <end position="418"/>
    </location>
</feature>
<feature type="transmembrane region" description="Helical" evidence="10">
    <location>
        <begin position="256"/>
        <end position="275"/>
    </location>
</feature>
<organism evidence="12 13">
    <name type="scientific">Calicophoron daubneyi</name>
    <name type="common">Rumen fluke</name>
    <name type="synonym">Paramphistomum daubneyi</name>
    <dbReference type="NCBI Taxonomy" id="300641"/>
    <lineage>
        <taxon>Eukaryota</taxon>
        <taxon>Metazoa</taxon>
        <taxon>Spiralia</taxon>
        <taxon>Lophotrochozoa</taxon>
        <taxon>Platyhelminthes</taxon>
        <taxon>Trematoda</taxon>
        <taxon>Digenea</taxon>
        <taxon>Plagiorchiida</taxon>
        <taxon>Pronocephalata</taxon>
        <taxon>Paramphistomoidea</taxon>
        <taxon>Paramphistomidae</taxon>
        <taxon>Calicophoron</taxon>
    </lineage>
</organism>
<evidence type="ECO:0000256" key="3">
    <source>
        <dbReference type="ARBA" id="ARBA00022448"/>
    </source>
</evidence>
<dbReference type="Proteomes" id="UP001497525">
    <property type="component" value="Unassembled WGS sequence"/>
</dbReference>
<feature type="transmembrane region" description="Helical" evidence="10">
    <location>
        <begin position="363"/>
        <end position="382"/>
    </location>
</feature>
<feature type="transmembrane region" description="Helical" evidence="10">
    <location>
        <begin position="323"/>
        <end position="343"/>
    </location>
</feature>
<gene>
    <name evidence="12" type="ORF">CDAUBV1_LOCUS9106</name>
</gene>
<feature type="transmembrane region" description="Helical" evidence="10">
    <location>
        <begin position="551"/>
        <end position="573"/>
    </location>
</feature>
<proteinExistence type="inferred from homology"/>
<feature type="domain" description="Amino acid transporter transmembrane" evidence="11">
    <location>
        <begin position="161"/>
        <end position="570"/>
    </location>
</feature>
<keyword evidence="6 10" id="KW-1133">Transmembrane helix</keyword>
<keyword evidence="7 10" id="KW-0472">Membrane</keyword>
<evidence type="ECO:0000313" key="13">
    <source>
        <dbReference type="Proteomes" id="UP001497525"/>
    </source>
</evidence>
<dbReference type="EMBL" id="CAXLJL010000245">
    <property type="protein sequence ID" value="CAL5135033.1"/>
    <property type="molecule type" value="Genomic_DNA"/>
</dbReference>
<comment type="subcellular location">
    <subcellularLocation>
        <location evidence="1">Cytoplasmic vesicle membrane</location>
        <topology evidence="1">Multi-pass membrane protein</topology>
    </subcellularLocation>
</comment>
<evidence type="ECO:0000256" key="7">
    <source>
        <dbReference type="ARBA" id="ARBA00023136"/>
    </source>
</evidence>
<evidence type="ECO:0000256" key="10">
    <source>
        <dbReference type="SAM" id="Phobius"/>
    </source>
</evidence>
<dbReference type="PANTHER" id="PTHR22950:SF689">
    <property type="entry name" value="VESICULAR INHIBITORY AMINO ACID TRANSPORTER"/>
    <property type="match status" value="1"/>
</dbReference>